<dbReference type="eggNOG" id="ENOG502RD93">
    <property type="taxonomic scope" value="Eukaryota"/>
</dbReference>
<organism evidence="2 3">
    <name type="scientific">Dictyostelium purpureum</name>
    <name type="common">Slime mold</name>
    <dbReference type="NCBI Taxonomy" id="5786"/>
    <lineage>
        <taxon>Eukaryota</taxon>
        <taxon>Amoebozoa</taxon>
        <taxon>Evosea</taxon>
        <taxon>Eumycetozoa</taxon>
        <taxon>Dictyostelia</taxon>
        <taxon>Dictyosteliales</taxon>
        <taxon>Dictyosteliaceae</taxon>
        <taxon>Dictyostelium</taxon>
    </lineage>
</organism>
<dbReference type="GO" id="GO:0005737">
    <property type="term" value="C:cytoplasm"/>
    <property type="evidence" value="ECO:0000318"/>
    <property type="project" value="GO_Central"/>
</dbReference>
<dbReference type="Proteomes" id="UP000001064">
    <property type="component" value="Unassembled WGS sequence"/>
</dbReference>
<feature type="region of interest" description="Disordered" evidence="1">
    <location>
        <begin position="703"/>
        <end position="756"/>
    </location>
</feature>
<feature type="region of interest" description="Disordered" evidence="1">
    <location>
        <begin position="643"/>
        <end position="678"/>
    </location>
</feature>
<feature type="compositionally biased region" description="Basic and acidic residues" evidence="1">
    <location>
        <begin position="738"/>
        <end position="756"/>
    </location>
</feature>
<dbReference type="FunCoup" id="F0ZHK7">
    <property type="interactions" value="255"/>
</dbReference>
<feature type="compositionally biased region" description="Low complexity" evidence="1">
    <location>
        <begin position="646"/>
        <end position="656"/>
    </location>
</feature>
<dbReference type="GeneID" id="10500309"/>
<sequence length="1285" mass="148821">MVWRKLPKVVLKQRQSIGTYRQSLQNQIRLFSTISNNGENNNNNDNKEGEDDNNLLNMALSMQKIKKNVNIKNDNDNSNNNNNNSNVEATQDSVSLETYDEASDPARIYLEQRIHENGDLKTDDGELTDLSYYDASDRITMAHTTTTNKEYNGKVSKNEKAVRIEFIKAFQHYNPRPSEAEDITDDNEVTQVQELEQMEDQGEALPYEIKYPLKDSTRTDILIKFIQNYKANGEQLYRQYISLEQVGNFGLLKKDYSDEFPPYVDRVNGNIMVYDPKFSAYKYYSNIYQDETQRFSKEQILRSRFFNDDLVIISKYLKSSPSTIRNAIIKDQKLFEQVLRLIRIDQQSNALIQNAPELDPSKQSTIIAKIAQETGLLPNEIANNINSTRDPEYQLMDNPSYFIKKAKAKQESFSGPLERSFNKDAQDTKNDEILQQYNINMAPKDIFSFDNIRDQYLRDQLSQYYLEVNKREIPKQSKKQQEQQEQYKPIPAGYEKYDAPIEDVLPSKPSSIDNFNPDFYKDFIQYRVLAMPHENLRMQEVLDAYKDGEDFQDLVINDGRIKRDEVRFFMENYLNKDFEVDFDKVQNDMESLYYKQIITGNKTTTNKPSSSSSSPELQQSKTEGLIDSSIVSSVLNISEHFNIKPSSESGSASASAESDKIGNIELNDQENSPLSEEYTIESDLNNPSEQDDTNIDAELFLDSDETLTLDSEEFKETEYTHSQEQDYEGEEEEGVDFSEDHEVEEHKENSKDTSIKVHQNIEDYEYEGVSGYYDENSVFHEYNDEEGRFVLRDESGEICGYEEGEYDDESYESYEEEPTEVTHPTDMDESEVPQSFREEGKGNAIMANDLNDPFFNEELANAGVGEGEEHEELPQYLEDGDELFVKDMEQYTDSLFLTIETEENTITFGELDDDELTFSGENNNAFSEEDNQLVPFEVDFGKIQESIEAKRSQLSKEDLLQSVQEDFGNNYYDGLVQDKILEKIKARLSPEAYNSLIEILETPESEETQELEQSSEEDAKVEQILQEIRSLSGNKTASFDDIDVEEESESIDEYSELEYPEDYDHEDDRGLGFRFDENENEEEENADLIHPEGIQQFEDAVEEMELFELMEGTYEEDLDLLRAEADMYVKRNEKKMKVLAKRRAFAKQMRDKQLEQNKLNPPVKAPYVIPVLPTGKNIYTSVLAPPNSYLKLQTIRNQPQNKEAHKEIIQESYRALSSNAFYGVKEAEFAVKKIHRELGNAEGYKRYRQHSKKTTKPVPSPILSKPDLIVETEKLNDFNPLYRNN</sequence>
<evidence type="ECO:0000256" key="1">
    <source>
        <dbReference type="SAM" id="MobiDB-lite"/>
    </source>
</evidence>
<feature type="compositionally biased region" description="Basic and acidic residues" evidence="1">
    <location>
        <begin position="712"/>
        <end position="724"/>
    </location>
</feature>
<dbReference type="RefSeq" id="XP_003286902.1">
    <property type="nucleotide sequence ID" value="XM_003286854.1"/>
</dbReference>
<feature type="region of interest" description="Disordered" evidence="1">
    <location>
        <begin position="601"/>
        <end position="623"/>
    </location>
</feature>
<dbReference type="OMA" id="HEYNDEE"/>
<evidence type="ECO:0000313" key="2">
    <source>
        <dbReference type="EMBL" id="EGC36598.1"/>
    </source>
</evidence>
<proteinExistence type="predicted"/>
<accession>F0ZHK7</accession>
<dbReference type="VEuPathDB" id="AmoebaDB:DICPUDRAFT_150921"/>
<feature type="compositionally biased region" description="Acidic residues" evidence="1">
    <location>
        <begin position="725"/>
        <end position="737"/>
    </location>
</feature>
<dbReference type="KEGG" id="dpp:DICPUDRAFT_150921"/>
<dbReference type="EMBL" id="GL871022">
    <property type="protein sequence ID" value="EGC36598.1"/>
    <property type="molecule type" value="Genomic_DNA"/>
</dbReference>
<feature type="region of interest" description="Disordered" evidence="1">
    <location>
        <begin position="803"/>
        <end position="835"/>
    </location>
</feature>
<feature type="compositionally biased region" description="Acidic residues" evidence="1">
    <location>
        <begin position="803"/>
        <end position="819"/>
    </location>
</feature>
<dbReference type="OrthoDB" id="21667at2759"/>
<dbReference type="GO" id="GO:0005643">
    <property type="term" value="C:nuclear pore"/>
    <property type="evidence" value="ECO:0000318"/>
    <property type="project" value="GO_Central"/>
</dbReference>
<feature type="region of interest" description="Disordered" evidence="1">
    <location>
        <begin position="1036"/>
        <end position="1066"/>
    </location>
</feature>
<feature type="compositionally biased region" description="Low complexity" evidence="1">
    <location>
        <begin position="71"/>
        <end position="87"/>
    </location>
</feature>
<feature type="compositionally biased region" description="Acidic residues" evidence="1">
    <location>
        <begin position="1040"/>
        <end position="1065"/>
    </location>
</feature>
<keyword evidence="3" id="KW-1185">Reference proteome</keyword>
<evidence type="ECO:0000313" key="3">
    <source>
        <dbReference type="Proteomes" id="UP000001064"/>
    </source>
</evidence>
<feature type="region of interest" description="Disordered" evidence="1">
    <location>
        <begin position="71"/>
        <end position="94"/>
    </location>
</feature>
<reference evidence="3" key="1">
    <citation type="journal article" date="2011" name="Genome Biol.">
        <title>Comparative genomics of the social amoebae Dictyostelium discoideum and Dictyostelium purpureum.</title>
        <authorList>
            <consortium name="US DOE Joint Genome Institute (JGI-PGF)"/>
            <person name="Sucgang R."/>
            <person name="Kuo A."/>
            <person name="Tian X."/>
            <person name="Salerno W."/>
            <person name="Parikh A."/>
            <person name="Feasley C.L."/>
            <person name="Dalin E."/>
            <person name="Tu H."/>
            <person name="Huang E."/>
            <person name="Barry K."/>
            <person name="Lindquist E."/>
            <person name="Shapiro H."/>
            <person name="Bruce D."/>
            <person name="Schmutz J."/>
            <person name="Salamov A."/>
            <person name="Fey P."/>
            <person name="Gaudet P."/>
            <person name="Anjard C."/>
            <person name="Babu M.M."/>
            <person name="Basu S."/>
            <person name="Bushmanova Y."/>
            <person name="van der Wel H."/>
            <person name="Katoh-Kurasawa M."/>
            <person name="Dinh C."/>
            <person name="Coutinho P.M."/>
            <person name="Saito T."/>
            <person name="Elias M."/>
            <person name="Schaap P."/>
            <person name="Kay R.R."/>
            <person name="Henrissat B."/>
            <person name="Eichinger L."/>
            <person name="Rivero F."/>
            <person name="Putnam N.H."/>
            <person name="West C.M."/>
            <person name="Loomis W.F."/>
            <person name="Chisholm R.L."/>
            <person name="Shaulsky G."/>
            <person name="Strassmann J.E."/>
            <person name="Queller D.C."/>
            <person name="Kuspa A."/>
            <person name="Grigoriev I.V."/>
        </authorList>
    </citation>
    <scope>NUCLEOTIDE SEQUENCE [LARGE SCALE GENOMIC DNA]</scope>
    <source>
        <strain evidence="3">QSDP1</strain>
    </source>
</reference>
<name>F0ZHK7_DICPU</name>
<gene>
    <name evidence="2" type="ORF">DICPUDRAFT_150921</name>
</gene>
<protein>
    <submittedName>
        <fullName evidence="2">Uncharacterized protein</fullName>
    </submittedName>
</protein>
<dbReference type="InParanoid" id="F0ZHK7"/>